<dbReference type="Gene3D" id="1.10.10.10">
    <property type="entry name" value="Winged helix-like DNA-binding domain superfamily/Winged helix DNA-binding domain"/>
    <property type="match status" value="1"/>
</dbReference>
<feature type="non-terminal residue" evidence="2">
    <location>
        <position position="1"/>
    </location>
</feature>
<evidence type="ECO:0000313" key="2">
    <source>
        <dbReference type="EMBL" id="EGH48052.1"/>
    </source>
</evidence>
<name>F3GLU9_PSESJ</name>
<organism evidence="2 3">
    <name type="scientific">Pseudomonas syringae pv. pisi str. 1704B</name>
    <dbReference type="NCBI Taxonomy" id="629263"/>
    <lineage>
        <taxon>Bacteria</taxon>
        <taxon>Pseudomonadati</taxon>
        <taxon>Pseudomonadota</taxon>
        <taxon>Gammaproteobacteria</taxon>
        <taxon>Pseudomonadales</taxon>
        <taxon>Pseudomonadaceae</taxon>
        <taxon>Pseudomonas</taxon>
        <taxon>Pseudomonas syringae</taxon>
    </lineage>
</organism>
<dbReference type="Proteomes" id="UP000004986">
    <property type="component" value="Unassembled WGS sequence"/>
</dbReference>
<dbReference type="HOGENOM" id="CLU_1869526_0_0_6"/>
<keyword evidence="2" id="KW-0436">Ligase</keyword>
<comment type="caution">
    <text evidence="2">The sequence shown here is derived from an EMBL/GenBank/DDBJ whole genome shotgun (WGS) entry which is preliminary data.</text>
</comment>
<keyword evidence="3" id="KW-1185">Reference proteome</keyword>
<dbReference type="EMBL" id="AEAI01002752">
    <property type="protein sequence ID" value="EGH48052.1"/>
    <property type="molecule type" value="Genomic_DNA"/>
</dbReference>
<dbReference type="SUPFAM" id="SSF46785">
    <property type="entry name" value="Winged helix' DNA-binding domain"/>
    <property type="match status" value="1"/>
</dbReference>
<dbReference type="Pfam" id="PF08279">
    <property type="entry name" value="HTH_11"/>
    <property type="match status" value="1"/>
</dbReference>
<dbReference type="GO" id="GO:0004077">
    <property type="term" value="F:biotin--[biotin carboxyl-carrier protein] ligase activity"/>
    <property type="evidence" value="ECO:0007669"/>
    <property type="project" value="UniProtKB-EC"/>
</dbReference>
<dbReference type="InterPro" id="IPR036388">
    <property type="entry name" value="WH-like_DNA-bd_sf"/>
</dbReference>
<dbReference type="InterPro" id="IPR013196">
    <property type="entry name" value="HTH_11"/>
</dbReference>
<dbReference type="InterPro" id="IPR036390">
    <property type="entry name" value="WH_DNA-bd_sf"/>
</dbReference>
<gene>
    <name evidence="2" type="ORF">PSYPI_39539</name>
</gene>
<feature type="non-terminal residue" evidence="2">
    <location>
        <position position="137"/>
    </location>
</feature>
<protein>
    <submittedName>
        <fullName evidence="2">Bifunctional biotin--[acetyl-CoA-carboxylase] synthetase/biotin operon repressor</fullName>
        <ecNumber evidence="2">6.3.4.15</ecNumber>
    </submittedName>
</protein>
<evidence type="ECO:0000313" key="3">
    <source>
        <dbReference type="Proteomes" id="UP000004986"/>
    </source>
</evidence>
<evidence type="ECO:0000259" key="1">
    <source>
        <dbReference type="Pfam" id="PF08279"/>
    </source>
</evidence>
<feature type="domain" description="Helix-turn-helix type 11" evidence="1">
    <location>
        <begin position="31"/>
        <end position="83"/>
    </location>
</feature>
<accession>F3GLU9</accession>
<proteinExistence type="predicted"/>
<reference evidence="2 3" key="1">
    <citation type="journal article" date="2011" name="PLoS Pathog.">
        <title>Dynamic evolution of pathogenicity revealed by sequencing and comparative genomics of 19 Pseudomonas syringae isolates.</title>
        <authorList>
            <person name="Baltrus D.A."/>
            <person name="Nishimura M.T."/>
            <person name="Romanchuk A."/>
            <person name="Chang J.H."/>
            <person name="Mukhtar M.S."/>
            <person name="Cherkis K."/>
            <person name="Roach J."/>
            <person name="Grant S.R."/>
            <person name="Jones C.D."/>
            <person name="Dangl J.L."/>
        </authorList>
    </citation>
    <scope>NUCLEOTIDE SEQUENCE [LARGE SCALE GENOMIC DNA]</scope>
    <source>
        <strain evidence="2 3">1704B</strain>
    </source>
</reference>
<dbReference type="AlphaFoldDB" id="F3GLU9"/>
<dbReference type="EC" id="6.3.4.15" evidence="2"/>
<sequence length="137" mass="15096">KNQRENTFSFLCIMLLRGYDACLIARRFQMLTLLKLLADGAFHSGQVLGDALGISRSAVWKQLQQLEADLGIDVHKVRGRGYRLATPISLLSPYGIEQSGFPANWSVRTYDSIDSTNAEAARLITQGVAMPVLVVAE</sequence>